<evidence type="ECO:0000313" key="3">
    <source>
        <dbReference type="Proteomes" id="UP000232133"/>
    </source>
</evidence>
<evidence type="ECO:0000313" key="2">
    <source>
        <dbReference type="EMBL" id="ATZ59481.1"/>
    </source>
</evidence>
<dbReference type="AlphaFoldDB" id="A0A2H4U5T3"/>
<organism evidence="2 3">
    <name type="scientific">Methanobrevibacter smithii</name>
    <dbReference type="NCBI Taxonomy" id="2173"/>
    <lineage>
        <taxon>Archaea</taxon>
        <taxon>Methanobacteriati</taxon>
        <taxon>Methanobacteriota</taxon>
        <taxon>Methanomada group</taxon>
        <taxon>Methanobacteria</taxon>
        <taxon>Methanobacteriales</taxon>
        <taxon>Methanobacteriaceae</taxon>
        <taxon>Methanobrevibacter</taxon>
    </lineage>
</organism>
<keyword evidence="1" id="KW-1133">Transmembrane helix</keyword>
<evidence type="ECO:0000256" key="1">
    <source>
        <dbReference type="SAM" id="Phobius"/>
    </source>
</evidence>
<reference evidence="2 3" key="1">
    <citation type="submission" date="2016-10" db="EMBL/GenBank/DDBJ databases">
        <authorList>
            <person name="Varghese N."/>
        </authorList>
    </citation>
    <scope>NUCLEOTIDE SEQUENCE [LARGE SCALE GENOMIC DNA]</scope>
    <source>
        <strain evidence="2 3">KB11</strain>
    </source>
</reference>
<protein>
    <submittedName>
        <fullName evidence="2">Uncharacterized protein</fullName>
    </submittedName>
</protein>
<keyword evidence="1" id="KW-0472">Membrane</keyword>
<gene>
    <name evidence="2" type="ORF">BK798_03175</name>
</gene>
<proteinExistence type="predicted"/>
<dbReference type="RefSeq" id="WP_004034885.1">
    <property type="nucleotide sequence ID" value="NZ_AP025586.1"/>
</dbReference>
<keyword evidence="1" id="KW-0812">Transmembrane</keyword>
<sequence>MIFDEELTLLKEKIANAEDVDELNYIRTTNQKKYWWTSIFIAGLFYGLNGKVGKMIITWFVSVITLGIYALYIIYRSYKDETEFNNQMEYYILQRSKELKGKISSSELKLPESDVN</sequence>
<accession>A0A2H4U5T3</accession>
<dbReference type="Proteomes" id="UP000232133">
    <property type="component" value="Chromosome"/>
</dbReference>
<feature type="transmembrane region" description="Helical" evidence="1">
    <location>
        <begin position="56"/>
        <end position="75"/>
    </location>
</feature>
<dbReference type="GeneID" id="71695048"/>
<dbReference type="EMBL" id="CP017803">
    <property type="protein sequence ID" value="ATZ59481.1"/>
    <property type="molecule type" value="Genomic_DNA"/>
</dbReference>
<name>A0A2H4U5T3_METSM</name>